<dbReference type="RefSeq" id="WP_035454337.1">
    <property type="nucleotide sequence ID" value="NZ_AZGA01000087.1"/>
</dbReference>
<dbReference type="AlphaFoldDB" id="X0QQE1"/>
<dbReference type="EMBL" id="AZGA01000087">
    <property type="protein sequence ID" value="KRM30912.1"/>
    <property type="molecule type" value="Genomic_DNA"/>
</dbReference>
<dbReference type="eggNOG" id="COG3153">
    <property type="taxonomic scope" value="Bacteria"/>
</dbReference>
<name>X0QQE1_9LACO</name>
<dbReference type="Pfam" id="PF13527">
    <property type="entry name" value="Acetyltransf_9"/>
    <property type="match status" value="1"/>
</dbReference>
<dbReference type="GO" id="GO:0016747">
    <property type="term" value="F:acyltransferase activity, transferring groups other than amino-acyl groups"/>
    <property type="evidence" value="ECO:0007669"/>
    <property type="project" value="InterPro"/>
</dbReference>
<evidence type="ECO:0000313" key="2">
    <source>
        <dbReference type="EMBL" id="KRM30912.1"/>
    </source>
</evidence>
<dbReference type="InterPro" id="IPR000182">
    <property type="entry name" value="GNAT_dom"/>
</dbReference>
<evidence type="ECO:0000313" key="3">
    <source>
        <dbReference type="Proteomes" id="UP000051236"/>
    </source>
</evidence>
<dbReference type="OrthoDB" id="9797178at2"/>
<dbReference type="Gene3D" id="3.40.630.30">
    <property type="match status" value="1"/>
</dbReference>
<dbReference type="CDD" id="cd04301">
    <property type="entry name" value="NAT_SF"/>
    <property type="match status" value="1"/>
</dbReference>
<dbReference type="Proteomes" id="UP000051236">
    <property type="component" value="Unassembled WGS sequence"/>
</dbReference>
<dbReference type="InterPro" id="IPR016181">
    <property type="entry name" value="Acyl_CoA_acyltransferase"/>
</dbReference>
<dbReference type="PATRIC" id="fig|1423734.3.peg.1491"/>
<reference evidence="2 3" key="1">
    <citation type="journal article" date="2015" name="Genome Announc.">
        <title>Expanding the biotechnology potential of lactobacilli through comparative genomics of 213 strains and associated genera.</title>
        <authorList>
            <person name="Sun Z."/>
            <person name="Harris H.M."/>
            <person name="McCann A."/>
            <person name="Guo C."/>
            <person name="Argimon S."/>
            <person name="Zhang W."/>
            <person name="Yang X."/>
            <person name="Jeffery I.B."/>
            <person name="Cooney J.C."/>
            <person name="Kagawa T.F."/>
            <person name="Liu W."/>
            <person name="Song Y."/>
            <person name="Salvetti E."/>
            <person name="Wrobel A."/>
            <person name="Rasinkangas P."/>
            <person name="Parkhill J."/>
            <person name="Rea M.C."/>
            <person name="O'Sullivan O."/>
            <person name="Ritari J."/>
            <person name="Douillard F.P."/>
            <person name="Paul Ross R."/>
            <person name="Yang R."/>
            <person name="Briner A.E."/>
            <person name="Felis G.E."/>
            <person name="de Vos W.M."/>
            <person name="Barrangou R."/>
            <person name="Klaenhammer T.R."/>
            <person name="Caufield P.W."/>
            <person name="Cui Y."/>
            <person name="Zhang H."/>
            <person name="O'Toole P.W."/>
        </authorList>
    </citation>
    <scope>NUCLEOTIDE SEQUENCE [LARGE SCALE GENOMIC DNA]</scope>
    <source>
        <strain evidence="2 3">DSM 18527</strain>
    </source>
</reference>
<dbReference type="STRING" id="1423734.FC83_GL001473"/>
<gene>
    <name evidence="2" type="ORF">FC83_GL001473</name>
</gene>
<sequence length="208" mass="23350">MALSNYQIKPIQPADYPAIEYLTREAFWNVYQPGATEHYIVHQFQGRPELIADLNLGLWVNDQIIGHIMYVKAQINLDAGQVLPIVTFGPLSIAPKYQHQGYGGILLQNSMKRATNLGYAVIAITGNLDFYGRFGFVVGSQLDIHYAAEPREQVVPYFLIHELIPGTLNGRSGTYEDPVGYTVDSKAVAEFDRQFPPKQKLRLPGQLQ</sequence>
<protein>
    <submittedName>
        <fullName evidence="2">Acetyltransferase</fullName>
    </submittedName>
</protein>
<organism evidence="2 3">
    <name type="scientific">Agrilactobacillus composti DSM 18527 = JCM 14202</name>
    <dbReference type="NCBI Taxonomy" id="1423734"/>
    <lineage>
        <taxon>Bacteria</taxon>
        <taxon>Bacillati</taxon>
        <taxon>Bacillota</taxon>
        <taxon>Bacilli</taxon>
        <taxon>Lactobacillales</taxon>
        <taxon>Lactobacillaceae</taxon>
        <taxon>Agrilactobacillus</taxon>
    </lineage>
</organism>
<accession>X0QQE1</accession>
<dbReference type="PROSITE" id="PS51186">
    <property type="entry name" value="GNAT"/>
    <property type="match status" value="1"/>
</dbReference>
<comment type="caution">
    <text evidence="2">The sequence shown here is derived from an EMBL/GenBank/DDBJ whole genome shotgun (WGS) entry which is preliminary data.</text>
</comment>
<feature type="domain" description="N-acetyltransferase" evidence="1">
    <location>
        <begin position="6"/>
        <end position="164"/>
    </location>
</feature>
<keyword evidence="3" id="KW-1185">Reference proteome</keyword>
<evidence type="ECO:0000259" key="1">
    <source>
        <dbReference type="PROSITE" id="PS51186"/>
    </source>
</evidence>
<proteinExistence type="predicted"/>
<dbReference type="SUPFAM" id="SSF55729">
    <property type="entry name" value="Acyl-CoA N-acyltransferases (Nat)"/>
    <property type="match status" value="1"/>
</dbReference>
<keyword evidence="2" id="KW-0808">Transferase</keyword>